<feature type="transmembrane region" description="Helical" evidence="10">
    <location>
        <begin position="52"/>
        <end position="76"/>
    </location>
</feature>
<dbReference type="InterPro" id="IPR004117">
    <property type="entry name" value="7tm6_olfct_rcpt"/>
</dbReference>
<protein>
    <recommendedName>
        <fullName evidence="10">Odorant receptor</fullName>
    </recommendedName>
</protein>
<dbReference type="PANTHER" id="PTHR21137">
    <property type="entry name" value="ODORANT RECEPTOR"/>
    <property type="match status" value="1"/>
</dbReference>
<dbReference type="Proteomes" id="UP001642520">
    <property type="component" value="Unassembled WGS sequence"/>
</dbReference>
<feature type="transmembrane region" description="Helical" evidence="10">
    <location>
        <begin position="287"/>
        <end position="305"/>
    </location>
</feature>
<feature type="transmembrane region" description="Helical" evidence="10">
    <location>
        <begin position="317"/>
        <end position="336"/>
    </location>
</feature>
<dbReference type="EMBL" id="CAXAJV020001287">
    <property type="protein sequence ID" value="CAL7936661.1"/>
    <property type="molecule type" value="Genomic_DNA"/>
</dbReference>
<evidence type="ECO:0000256" key="6">
    <source>
        <dbReference type="ARBA" id="ARBA00022989"/>
    </source>
</evidence>
<feature type="transmembrane region" description="Helical" evidence="10">
    <location>
        <begin position="145"/>
        <end position="163"/>
    </location>
</feature>
<evidence type="ECO:0000256" key="5">
    <source>
        <dbReference type="ARBA" id="ARBA00022725"/>
    </source>
</evidence>
<evidence type="ECO:0000256" key="3">
    <source>
        <dbReference type="ARBA" id="ARBA00022606"/>
    </source>
</evidence>
<keyword evidence="6 10" id="KW-1133">Transmembrane helix</keyword>
<sequence>MQKQQSLDATTATMERNHRRNVDLSVQWNRWLLKPIGVWPNSGKNSQLGKCFYWLMSVVCYGSISFEFVSCFMFLVLETEDNQDRIKLIGPMIFVVVSLIKYHLLVIHGGDIRECVECIEWDWRNTRYLEDRNAMVVYANYGKKLVTICTFFVYSSFAFYYLIRPVCTGKTVVEEENLTFIPMAFPFSKLIADVRRSPVNEIVYTVQVLTGILIHMITAAACSLAAAFAVHACGQMKVLMIWLEHLVAGRSDMSDVVDDRIASIVSQHVRILKFLALTEKALQQISFVEFLGCTINLCLVGYYIIVEWNQREIASLLTYVTILVSIGFNIFIFCYIGELVAEQCQKVGETTYMIEWHELSGNKKLCCTLIIAMSNSSIKFTAGNMVELSINTFSDVVKTSVAYLNMLRAVM</sequence>
<evidence type="ECO:0000313" key="11">
    <source>
        <dbReference type="EMBL" id="CAL7936661.1"/>
    </source>
</evidence>
<keyword evidence="4 10" id="KW-0812">Transmembrane</keyword>
<dbReference type="Pfam" id="PF02949">
    <property type="entry name" value="7tm_6"/>
    <property type="match status" value="1"/>
</dbReference>
<keyword evidence="3 10" id="KW-0716">Sensory transduction</keyword>
<keyword evidence="8 10" id="KW-0675">Receptor</keyword>
<evidence type="ECO:0000256" key="2">
    <source>
        <dbReference type="ARBA" id="ARBA00022475"/>
    </source>
</evidence>
<name>A0ABP1NAM4_XYLVO</name>
<evidence type="ECO:0000256" key="10">
    <source>
        <dbReference type="RuleBase" id="RU351113"/>
    </source>
</evidence>
<evidence type="ECO:0000313" key="12">
    <source>
        <dbReference type="Proteomes" id="UP001642520"/>
    </source>
</evidence>
<comment type="similarity">
    <text evidence="10">Belongs to the insect chemoreceptor superfamily. Heteromeric odorant receptor channel (TC 1.A.69) family.</text>
</comment>
<feature type="transmembrane region" description="Helical" evidence="10">
    <location>
        <begin position="202"/>
        <end position="230"/>
    </location>
</feature>
<accession>A0ABP1NAM4</accession>
<keyword evidence="5 10" id="KW-0552">Olfaction</keyword>
<keyword evidence="7 10" id="KW-0472">Membrane</keyword>
<evidence type="ECO:0000256" key="8">
    <source>
        <dbReference type="ARBA" id="ARBA00023170"/>
    </source>
</evidence>
<keyword evidence="12" id="KW-1185">Reference proteome</keyword>
<organism evidence="11 12">
    <name type="scientific">Xylocopa violacea</name>
    <name type="common">Violet carpenter bee</name>
    <name type="synonym">Apis violacea</name>
    <dbReference type="NCBI Taxonomy" id="135666"/>
    <lineage>
        <taxon>Eukaryota</taxon>
        <taxon>Metazoa</taxon>
        <taxon>Ecdysozoa</taxon>
        <taxon>Arthropoda</taxon>
        <taxon>Hexapoda</taxon>
        <taxon>Insecta</taxon>
        <taxon>Pterygota</taxon>
        <taxon>Neoptera</taxon>
        <taxon>Endopterygota</taxon>
        <taxon>Hymenoptera</taxon>
        <taxon>Apocrita</taxon>
        <taxon>Aculeata</taxon>
        <taxon>Apoidea</taxon>
        <taxon>Anthophila</taxon>
        <taxon>Apidae</taxon>
        <taxon>Xylocopa</taxon>
        <taxon>Xylocopa</taxon>
    </lineage>
</organism>
<evidence type="ECO:0000256" key="7">
    <source>
        <dbReference type="ARBA" id="ARBA00023136"/>
    </source>
</evidence>
<comment type="caution">
    <text evidence="11">The sequence shown here is derived from an EMBL/GenBank/DDBJ whole genome shotgun (WGS) entry which is preliminary data.</text>
</comment>
<gene>
    <name evidence="11" type="ORF">XYLVIOL_LOCUS2300</name>
</gene>
<keyword evidence="9 10" id="KW-0807">Transducer</keyword>
<evidence type="ECO:0000256" key="9">
    <source>
        <dbReference type="ARBA" id="ARBA00023224"/>
    </source>
</evidence>
<reference evidence="11 12" key="1">
    <citation type="submission" date="2024-08" db="EMBL/GenBank/DDBJ databases">
        <authorList>
            <person name="Will J Nash"/>
            <person name="Angela Man"/>
            <person name="Seanna McTaggart"/>
            <person name="Kendall Baker"/>
            <person name="Tom Barker"/>
            <person name="Leah Catchpole"/>
            <person name="Alex Durrant"/>
            <person name="Karim Gharbi"/>
            <person name="Naomi Irish"/>
            <person name="Gemy Kaithakottil"/>
            <person name="Debby Ku"/>
            <person name="Aaliyah Providence"/>
            <person name="Felix Shaw"/>
            <person name="David Swarbreck"/>
            <person name="Chris Watkins"/>
            <person name="Ann M. McCartney"/>
            <person name="Giulio Formenti"/>
            <person name="Alice Mouton"/>
            <person name="Noel Vella"/>
            <person name="Bjorn M von Reumont"/>
            <person name="Adriana Vella"/>
            <person name="Wilfried Haerty"/>
        </authorList>
    </citation>
    <scope>NUCLEOTIDE SEQUENCE [LARGE SCALE GENOMIC DNA]</scope>
</reference>
<keyword evidence="2" id="KW-1003">Cell membrane</keyword>
<proteinExistence type="inferred from homology"/>
<comment type="subcellular location">
    <subcellularLocation>
        <location evidence="1 10">Cell membrane</location>
        <topology evidence="1 10">Multi-pass membrane protein</topology>
    </subcellularLocation>
</comment>
<evidence type="ECO:0000256" key="4">
    <source>
        <dbReference type="ARBA" id="ARBA00022692"/>
    </source>
</evidence>
<comment type="caution">
    <text evidence="10">Lacks conserved residue(s) required for the propagation of feature annotation.</text>
</comment>
<evidence type="ECO:0000256" key="1">
    <source>
        <dbReference type="ARBA" id="ARBA00004651"/>
    </source>
</evidence>
<dbReference type="PANTHER" id="PTHR21137:SF35">
    <property type="entry name" value="ODORANT RECEPTOR 19A-RELATED"/>
    <property type="match status" value="1"/>
</dbReference>
<feature type="transmembrane region" description="Helical" evidence="10">
    <location>
        <begin position="88"/>
        <end position="107"/>
    </location>
</feature>